<sequence>MKKLIRDRYGEIAGGGRGCGSETPRCGEKTPGTSCCDGGARETSCCGGGVPESFCCGGNASEIDGIDTFREFGYDAGAVRSYFGSAAAGLSCGNPIGIAGIGEGETVLDLGSGMGFDCYLASLLVGESGRVIGVDMTPEMIERARAKLAEEGGPGNIEFRLGEIEKLPVEDGSVDVIISNCVINLSPDKRNVFREAYRVLRSGGRLAVSDVIAVRPLPAEIAGDPEMHCSCVAGAVSAGELRGFLEEAGFTGIEIRPKDESRRIVEGWAPGRHVGDYILSAEILALKQ</sequence>
<organism evidence="10">
    <name type="scientific">Eiseniibacteriota bacterium</name>
    <dbReference type="NCBI Taxonomy" id="2212470"/>
    <lineage>
        <taxon>Bacteria</taxon>
        <taxon>Candidatus Eiseniibacteriota</taxon>
    </lineage>
</organism>
<evidence type="ECO:0000256" key="5">
    <source>
        <dbReference type="ARBA" id="ARBA00034545"/>
    </source>
</evidence>
<dbReference type="CDD" id="cd02440">
    <property type="entry name" value="AdoMet_MTases"/>
    <property type="match status" value="1"/>
</dbReference>
<accession>A0A7V2AVZ6</accession>
<dbReference type="PANTHER" id="PTHR43675">
    <property type="entry name" value="ARSENITE METHYLTRANSFERASE"/>
    <property type="match status" value="1"/>
</dbReference>
<evidence type="ECO:0000313" key="10">
    <source>
        <dbReference type="EMBL" id="HER44261.1"/>
    </source>
</evidence>
<evidence type="ECO:0000256" key="1">
    <source>
        <dbReference type="ARBA" id="ARBA00022679"/>
    </source>
</evidence>
<keyword evidence="10" id="KW-0489">Methyltransferase</keyword>
<dbReference type="EMBL" id="DSEC01000530">
    <property type="protein sequence ID" value="HER44261.1"/>
    <property type="molecule type" value="Genomic_DNA"/>
</dbReference>
<keyword evidence="1" id="KW-0808">Transferase</keyword>
<dbReference type="Gene3D" id="3.40.50.150">
    <property type="entry name" value="Vaccinia Virus protein VP39"/>
    <property type="match status" value="1"/>
</dbReference>
<dbReference type="EC" id="2.1.1.137" evidence="4"/>
<dbReference type="InterPro" id="IPR025714">
    <property type="entry name" value="Methyltranfer_dom"/>
</dbReference>
<dbReference type="PANTHER" id="PTHR43675:SF8">
    <property type="entry name" value="ARSENITE METHYLTRANSFERASE"/>
    <property type="match status" value="1"/>
</dbReference>
<evidence type="ECO:0000256" key="8">
    <source>
        <dbReference type="ARBA" id="ARBA00048428"/>
    </source>
</evidence>
<dbReference type="GO" id="GO:0030791">
    <property type="term" value="F:arsenite methyltransferase activity"/>
    <property type="evidence" value="ECO:0007669"/>
    <property type="project" value="UniProtKB-EC"/>
</dbReference>
<dbReference type="Proteomes" id="UP000886069">
    <property type="component" value="Unassembled WGS sequence"/>
</dbReference>
<evidence type="ECO:0000256" key="7">
    <source>
        <dbReference type="ARBA" id="ARBA00047943"/>
    </source>
</evidence>
<comment type="similarity">
    <text evidence="3">Belongs to the methyltransferase superfamily. Arsenite methyltransferase family.</text>
</comment>
<comment type="caution">
    <text evidence="10">The sequence shown here is derived from an EMBL/GenBank/DDBJ whole genome shotgun (WGS) entry which is preliminary data.</text>
</comment>
<proteinExistence type="inferred from homology"/>
<dbReference type="Pfam" id="PF13847">
    <property type="entry name" value="Methyltransf_31"/>
    <property type="match status" value="1"/>
</dbReference>
<feature type="domain" description="Methyltransferase" evidence="9">
    <location>
        <begin position="103"/>
        <end position="249"/>
    </location>
</feature>
<reference evidence="10" key="1">
    <citation type="journal article" date="2020" name="mSystems">
        <title>Genome- and Community-Level Interaction Insights into Carbon Utilization and Element Cycling Functions of Hydrothermarchaeota in Hydrothermal Sediment.</title>
        <authorList>
            <person name="Zhou Z."/>
            <person name="Liu Y."/>
            <person name="Xu W."/>
            <person name="Pan J."/>
            <person name="Luo Z.H."/>
            <person name="Li M."/>
        </authorList>
    </citation>
    <scope>NUCLEOTIDE SEQUENCE [LARGE SCALE GENOMIC DNA]</scope>
    <source>
        <strain evidence="10">SpSt-1233</strain>
    </source>
</reference>
<evidence type="ECO:0000256" key="6">
    <source>
        <dbReference type="ARBA" id="ARBA00047941"/>
    </source>
</evidence>
<dbReference type="InterPro" id="IPR029063">
    <property type="entry name" value="SAM-dependent_MTases_sf"/>
</dbReference>
<protein>
    <recommendedName>
        <fullName evidence="5">Arsenite methyltransferase</fullName>
        <ecNumber evidence="4">2.1.1.137</ecNumber>
    </recommendedName>
</protein>
<evidence type="ECO:0000256" key="3">
    <source>
        <dbReference type="ARBA" id="ARBA00034487"/>
    </source>
</evidence>
<evidence type="ECO:0000256" key="4">
    <source>
        <dbReference type="ARBA" id="ARBA00034521"/>
    </source>
</evidence>
<evidence type="ECO:0000256" key="2">
    <source>
        <dbReference type="ARBA" id="ARBA00022691"/>
    </source>
</evidence>
<dbReference type="GO" id="GO:0032259">
    <property type="term" value="P:methylation"/>
    <property type="evidence" value="ECO:0007669"/>
    <property type="project" value="UniProtKB-KW"/>
</dbReference>
<comment type="catalytic activity">
    <reaction evidence="7">
        <text>arsenic triglutathione + 2 [thioredoxin]-dithiol + 2 S-adenosyl-L-methionine + H2O = dimethylarsinous acid + 2 [thioredoxin]-disulfide + 3 glutathione + 2 S-adenosyl-L-homocysteine + 2 H(+)</text>
        <dbReference type="Rhea" id="RHEA:69464"/>
        <dbReference type="Rhea" id="RHEA-COMP:10698"/>
        <dbReference type="Rhea" id="RHEA-COMP:10700"/>
        <dbReference type="ChEBI" id="CHEBI:15377"/>
        <dbReference type="ChEBI" id="CHEBI:15378"/>
        <dbReference type="ChEBI" id="CHEBI:23808"/>
        <dbReference type="ChEBI" id="CHEBI:29950"/>
        <dbReference type="ChEBI" id="CHEBI:50058"/>
        <dbReference type="ChEBI" id="CHEBI:57856"/>
        <dbReference type="ChEBI" id="CHEBI:57925"/>
        <dbReference type="ChEBI" id="CHEBI:59789"/>
        <dbReference type="ChEBI" id="CHEBI:183640"/>
        <dbReference type="EC" id="2.1.1.137"/>
    </reaction>
</comment>
<keyword evidence="2" id="KW-0949">S-adenosyl-L-methionine</keyword>
<dbReference type="NCBIfam" id="NF008823">
    <property type="entry name" value="PRK11873.1"/>
    <property type="match status" value="1"/>
</dbReference>
<name>A0A7V2AVZ6_UNCEI</name>
<dbReference type="InterPro" id="IPR026669">
    <property type="entry name" value="Arsenite_MeTrfase-like"/>
</dbReference>
<comment type="catalytic activity">
    <reaction evidence="6">
        <text>arsenic triglutathione + [thioredoxin]-dithiol + S-adenosyl-L-methionine + 2 H2O = methylarsonous acid + [thioredoxin]-disulfide + 3 glutathione + S-adenosyl-L-homocysteine + H(+)</text>
        <dbReference type="Rhea" id="RHEA:69460"/>
        <dbReference type="Rhea" id="RHEA-COMP:10698"/>
        <dbReference type="Rhea" id="RHEA-COMP:10700"/>
        <dbReference type="ChEBI" id="CHEBI:15377"/>
        <dbReference type="ChEBI" id="CHEBI:15378"/>
        <dbReference type="ChEBI" id="CHEBI:17826"/>
        <dbReference type="ChEBI" id="CHEBI:29950"/>
        <dbReference type="ChEBI" id="CHEBI:50058"/>
        <dbReference type="ChEBI" id="CHEBI:57856"/>
        <dbReference type="ChEBI" id="CHEBI:57925"/>
        <dbReference type="ChEBI" id="CHEBI:59789"/>
        <dbReference type="ChEBI" id="CHEBI:183640"/>
        <dbReference type="EC" id="2.1.1.137"/>
    </reaction>
</comment>
<gene>
    <name evidence="10" type="primary">arsM</name>
    <name evidence="10" type="ORF">ENO08_07370</name>
</gene>
<comment type="catalytic activity">
    <reaction evidence="8">
        <text>arsenic triglutathione + 3 [thioredoxin]-dithiol + 3 S-adenosyl-L-methionine = trimethylarsine + 3 [thioredoxin]-disulfide + 3 glutathione + 3 S-adenosyl-L-homocysteine + 3 H(+)</text>
        <dbReference type="Rhea" id="RHEA:69432"/>
        <dbReference type="Rhea" id="RHEA-COMP:10698"/>
        <dbReference type="Rhea" id="RHEA-COMP:10700"/>
        <dbReference type="ChEBI" id="CHEBI:15378"/>
        <dbReference type="ChEBI" id="CHEBI:27130"/>
        <dbReference type="ChEBI" id="CHEBI:29950"/>
        <dbReference type="ChEBI" id="CHEBI:50058"/>
        <dbReference type="ChEBI" id="CHEBI:57856"/>
        <dbReference type="ChEBI" id="CHEBI:57925"/>
        <dbReference type="ChEBI" id="CHEBI:59789"/>
        <dbReference type="ChEBI" id="CHEBI:183640"/>
        <dbReference type="EC" id="2.1.1.137"/>
    </reaction>
</comment>
<dbReference type="AlphaFoldDB" id="A0A7V2AVZ6"/>
<evidence type="ECO:0000259" key="9">
    <source>
        <dbReference type="Pfam" id="PF13847"/>
    </source>
</evidence>
<dbReference type="SUPFAM" id="SSF53335">
    <property type="entry name" value="S-adenosyl-L-methionine-dependent methyltransferases"/>
    <property type="match status" value="1"/>
</dbReference>